<dbReference type="CDD" id="cd02068">
    <property type="entry name" value="radical_SAM_B12_BD"/>
    <property type="match status" value="1"/>
</dbReference>
<accession>A0AAW9MUH2</accession>
<keyword evidence="5" id="KW-0411">Iron-sulfur</keyword>
<comment type="caution">
    <text evidence="8">The sequence shown here is derived from an EMBL/GenBank/DDBJ whole genome shotgun (WGS) entry which is preliminary data.</text>
</comment>
<name>A0AAW9MUH2_9FIRM</name>
<dbReference type="Pfam" id="PF02310">
    <property type="entry name" value="B12-binding"/>
    <property type="match status" value="1"/>
</dbReference>
<organism evidence="8 9">
    <name type="scientific">Citroniella saccharovorans</name>
    <dbReference type="NCBI Taxonomy" id="2053367"/>
    <lineage>
        <taxon>Bacteria</taxon>
        <taxon>Bacillati</taxon>
        <taxon>Bacillota</taxon>
        <taxon>Tissierellia</taxon>
        <taxon>Tissierellales</taxon>
        <taxon>Peptoniphilaceae</taxon>
        <taxon>Citroniella</taxon>
    </lineage>
</organism>
<dbReference type="SFLD" id="SFLDG01082">
    <property type="entry name" value="B12-binding_domain_containing"/>
    <property type="match status" value="1"/>
</dbReference>
<comment type="cofactor">
    <cofactor evidence="1">
        <name>[4Fe-4S] cluster</name>
        <dbReference type="ChEBI" id="CHEBI:49883"/>
    </cofactor>
</comment>
<dbReference type="PANTHER" id="PTHR43409:SF16">
    <property type="entry name" value="SLR0320 PROTEIN"/>
    <property type="match status" value="1"/>
</dbReference>
<dbReference type="InterPro" id="IPR025288">
    <property type="entry name" value="DUF4080"/>
</dbReference>
<feature type="domain" description="B12-binding" evidence="6">
    <location>
        <begin position="1"/>
        <end position="131"/>
    </location>
</feature>
<dbReference type="RefSeq" id="WP_324619892.1">
    <property type="nucleotide sequence ID" value="NZ_JAYKOT010000003.1"/>
</dbReference>
<keyword evidence="3" id="KW-0479">Metal-binding</keyword>
<dbReference type="InterPro" id="IPR058240">
    <property type="entry name" value="rSAM_sf"/>
</dbReference>
<evidence type="ECO:0000313" key="8">
    <source>
        <dbReference type="EMBL" id="MEB3429721.1"/>
    </source>
</evidence>
<keyword evidence="9" id="KW-1185">Reference proteome</keyword>
<dbReference type="GO" id="GO:0051539">
    <property type="term" value="F:4 iron, 4 sulfur cluster binding"/>
    <property type="evidence" value="ECO:0007669"/>
    <property type="project" value="UniProtKB-KW"/>
</dbReference>
<dbReference type="InterPro" id="IPR034466">
    <property type="entry name" value="Methyltransferase_Class_B"/>
</dbReference>
<dbReference type="GO" id="GO:0031419">
    <property type="term" value="F:cobalamin binding"/>
    <property type="evidence" value="ECO:0007669"/>
    <property type="project" value="InterPro"/>
</dbReference>
<evidence type="ECO:0000259" key="7">
    <source>
        <dbReference type="PROSITE" id="PS51918"/>
    </source>
</evidence>
<keyword evidence="4" id="KW-0408">Iron</keyword>
<dbReference type="CDD" id="cd01335">
    <property type="entry name" value="Radical_SAM"/>
    <property type="match status" value="1"/>
</dbReference>
<dbReference type="InterPro" id="IPR006158">
    <property type="entry name" value="Cobalamin-bd"/>
</dbReference>
<dbReference type="EMBL" id="JAYKOT010000003">
    <property type="protein sequence ID" value="MEB3429721.1"/>
    <property type="molecule type" value="Genomic_DNA"/>
</dbReference>
<evidence type="ECO:0000256" key="3">
    <source>
        <dbReference type="ARBA" id="ARBA00022723"/>
    </source>
</evidence>
<sequence length="551" mass="65541">MKLLLTSLNSRYTHQNLAIHYFYNILKEKYDVSLEEYTINDRIENIAYKIYRGGYDLVLFSIYIWNINMSLDLISYLKEISNVKIVAGGPEVSFDYEEIFKKSDIDFLIIGEGEEVIESLLDKIQSNSIINLHGVLYKKDGEVQGNSRYNIVQNTNNIPCIYLRKENINKNKYLYYEVSRGCPYNCKFCLSSTNKGVRVRDKDIVFKELKNILDSKVSIVKFVDRSFNFIPYHYDLIKFLIDNDNNITKFHLEIHPSLISDEFIGLFKKARSSQFQFEIGLQTTNLQTEKEINRVGSFDDIKEGVLKLKETGIHIHMDLIFGLPYETYEIFKKSFNDLYSLKIDKIQLGFLKLLKGSRLREDYKIYNYRFLQDPPYEVISNMWVSIDDVFKMKVIEDVVEKFYNEKNFEYTINQLEEFYNSPFDFFEDFASFWEDKYYLKNISKSGLYDAFLEFLIKKELDKRDVLDCLRIDYLRNNNRSQKSLISKYFNILEKNEVLKTVERNKELIEEFSGIDSKYILKYSQFEEIDGKIYMFIKGNFLILEKEEDNDK</sequence>
<dbReference type="SFLD" id="SFLDS00029">
    <property type="entry name" value="Radical_SAM"/>
    <property type="match status" value="1"/>
</dbReference>
<dbReference type="SUPFAM" id="SSF102114">
    <property type="entry name" value="Radical SAM enzymes"/>
    <property type="match status" value="1"/>
</dbReference>
<dbReference type="PROSITE" id="PS51332">
    <property type="entry name" value="B12_BINDING"/>
    <property type="match status" value="1"/>
</dbReference>
<feature type="domain" description="Radical SAM core" evidence="7">
    <location>
        <begin position="168"/>
        <end position="396"/>
    </location>
</feature>
<dbReference type="InterPro" id="IPR007197">
    <property type="entry name" value="rSAM"/>
</dbReference>
<dbReference type="Proteomes" id="UP001357733">
    <property type="component" value="Unassembled WGS sequence"/>
</dbReference>
<dbReference type="PANTHER" id="PTHR43409">
    <property type="entry name" value="ANAEROBIC MAGNESIUM-PROTOPORPHYRIN IX MONOMETHYL ESTER CYCLASE-RELATED"/>
    <property type="match status" value="1"/>
</dbReference>
<reference evidence="8 9" key="1">
    <citation type="submission" date="2024-01" db="EMBL/GenBank/DDBJ databases">
        <title>Complete genome sequence of Citroniella saccharovorans strain M6.X9, isolated from human fecal sample.</title>
        <authorList>
            <person name="Cheng G."/>
            <person name="Westerholm M."/>
            <person name="Schnurer A."/>
        </authorList>
    </citation>
    <scope>NUCLEOTIDE SEQUENCE [LARGE SCALE GENOMIC DNA]</scope>
    <source>
        <strain evidence="8 9">DSM 29873</strain>
    </source>
</reference>
<evidence type="ECO:0000256" key="2">
    <source>
        <dbReference type="ARBA" id="ARBA00022691"/>
    </source>
</evidence>
<dbReference type="AlphaFoldDB" id="A0AAW9MUH2"/>
<dbReference type="GO" id="GO:0003824">
    <property type="term" value="F:catalytic activity"/>
    <property type="evidence" value="ECO:0007669"/>
    <property type="project" value="InterPro"/>
</dbReference>
<evidence type="ECO:0000256" key="1">
    <source>
        <dbReference type="ARBA" id="ARBA00001966"/>
    </source>
</evidence>
<dbReference type="InterPro" id="IPR006638">
    <property type="entry name" value="Elp3/MiaA/NifB-like_rSAM"/>
</dbReference>
<proteinExistence type="predicted"/>
<dbReference type="GO" id="GO:0046872">
    <property type="term" value="F:metal ion binding"/>
    <property type="evidence" value="ECO:0007669"/>
    <property type="project" value="UniProtKB-KW"/>
</dbReference>
<dbReference type="InterPro" id="IPR023404">
    <property type="entry name" value="rSAM_horseshoe"/>
</dbReference>
<dbReference type="PROSITE" id="PS51918">
    <property type="entry name" value="RADICAL_SAM"/>
    <property type="match status" value="1"/>
</dbReference>
<dbReference type="GO" id="GO:0005829">
    <property type="term" value="C:cytosol"/>
    <property type="evidence" value="ECO:0007669"/>
    <property type="project" value="TreeGrafter"/>
</dbReference>
<evidence type="ECO:0000313" key="9">
    <source>
        <dbReference type="Proteomes" id="UP001357733"/>
    </source>
</evidence>
<evidence type="ECO:0000256" key="5">
    <source>
        <dbReference type="ARBA" id="ARBA00023014"/>
    </source>
</evidence>
<dbReference type="Gene3D" id="3.80.30.20">
    <property type="entry name" value="tm_1862 like domain"/>
    <property type="match status" value="1"/>
</dbReference>
<gene>
    <name evidence="8" type="ORF">VLK81_06815</name>
</gene>
<dbReference type="InterPro" id="IPR051198">
    <property type="entry name" value="BchE-like"/>
</dbReference>
<keyword evidence="2" id="KW-0949">S-adenosyl-L-methionine</keyword>
<dbReference type="Gene3D" id="3.40.50.280">
    <property type="entry name" value="Cobalamin-binding domain"/>
    <property type="match status" value="1"/>
</dbReference>
<dbReference type="SFLD" id="SFLDG01123">
    <property type="entry name" value="methyltransferase_(Class_B)"/>
    <property type="match status" value="1"/>
</dbReference>
<dbReference type="Pfam" id="PF13311">
    <property type="entry name" value="DUF4080"/>
    <property type="match status" value="1"/>
</dbReference>
<evidence type="ECO:0000259" key="6">
    <source>
        <dbReference type="PROSITE" id="PS51332"/>
    </source>
</evidence>
<dbReference type="Pfam" id="PF04055">
    <property type="entry name" value="Radical_SAM"/>
    <property type="match status" value="1"/>
</dbReference>
<dbReference type="SMART" id="SM00729">
    <property type="entry name" value="Elp3"/>
    <property type="match status" value="1"/>
</dbReference>
<evidence type="ECO:0000256" key="4">
    <source>
        <dbReference type="ARBA" id="ARBA00023004"/>
    </source>
</evidence>
<protein>
    <submittedName>
        <fullName evidence="8">DUF4080 domain-containing protein</fullName>
    </submittedName>
</protein>